<dbReference type="AlphaFoldDB" id="A0A4Y2HTY9"/>
<feature type="region of interest" description="Disordered" evidence="1">
    <location>
        <begin position="244"/>
        <end position="267"/>
    </location>
</feature>
<feature type="region of interest" description="Disordered" evidence="1">
    <location>
        <begin position="124"/>
        <end position="151"/>
    </location>
</feature>
<name>A0A4Y2HTY9_ARAVE</name>
<dbReference type="EMBL" id="BGPR01002166">
    <property type="protein sequence ID" value="GBM68861.1"/>
    <property type="molecule type" value="Genomic_DNA"/>
</dbReference>
<evidence type="ECO:0000256" key="1">
    <source>
        <dbReference type="SAM" id="MobiDB-lite"/>
    </source>
</evidence>
<proteinExistence type="predicted"/>
<protein>
    <submittedName>
        <fullName evidence="2">Uncharacterized protein</fullName>
    </submittedName>
</protein>
<gene>
    <name evidence="2" type="ORF">AVEN_261834_1</name>
</gene>
<evidence type="ECO:0000313" key="2">
    <source>
        <dbReference type="EMBL" id="GBM68861.1"/>
    </source>
</evidence>
<dbReference type="Proteomes" id="UP000499080">
    <property type="component" value="Unassembled WGS sequence"/>
</dbReference>
<sequence length="267" mass="29601">MQVGNDNNTSEIVQIQKGSFRTQTAMRKSNSNALVSENSKFRKIVCPQCGDCHLLYQCPRIQKLTVEQPWSLWALEKEILTTKVRKNNSFAEARRLISERSPKPGVAYSSAVKQCAYCGSHATPQGIQKNSPRSNTQPAPVPSDSVQIPNKSSIPEKTLAVAFHPLKDIQTPKQKETVKAADNTDNVKKLQRIKETKAAERSRLAALKKNKDLKNLPLTEGDFLKQLSKTIVEAQNVDQVLEIHPSDEDLMSTASETDVSSSSSKKS</sequence>
<keyword evidence="3" id="KW-1185">Reference proteome</keyword>
<reference evidence="2 3" key="1">
    <citation type="journal article" date="2019" name="Sci. Rep.">
        <title>Orb-weaving spider Araneus ventricosus genome elucidates the spidroin gene catalogue.</title>
        <authorList>
            <person name="Kono N."/>
            <person name="Nakamura H."/>
            <person name="Ohtoshi R."/>
            <person name="Moran D.A.P."/>
            <person name="Shinohara A."/>
            <person name="Yoshida Y."/>
            <person name="Fujiwara M."/>
            <person name="Mori M."/>
            <person name="Tomita M."/>
            <person name="Arakawa K."/>
        </authorList>
    </citation>
    <scope>NUCLEOTIDE SEQUENCE [LARGE SCALE GENOMIC DNA]</scope>
</reference>
<comment type="caution">
    <text evidence="2">The sequence shown here is derived from an EMBL/GenBank/DDBJ whole genome shotgun (WGS) entry which is preliminary data.</text>
</comment>
<accession>A0A4Y2HTY9</accession>
<organism evidence="2 3">
    <name type="scientific">Araneus ventricosus</name>
    <name type="common">Orbweaver spider</name>
    <name type="synonym">Epeira ventricosa</name>
    <dbReference type="NCBI Taxonomy" id="182803"/>
    <lineage>
        <taxon>Eukaryota</taxon>
        <taxon>Metazoa</taxon>
        <taxon>Ecdysozoa</taxon>
        <taxon>Arthropoda</taxon>
        <taxon>Chelicerata</taxon>
        <taxon>Arachnida</taxon>
        <taxon>Araneae</taxon>
        <taxon>Araneomorphae</taxon>
        <taxon>Entelegynae</taxon>
        <taxon>Araneoidea</taxon>
        <taxon>Araneidae</taxon>
        <taxon>Araneus</taxon>
    </lineage>
</organism>
<evidence type="ECO:0000313" key="3">
    <source>
        <dbReference type="Proteomes" id="UP000499080"/>
    </source>
</evidence>